<dbReference type="RefSeq" id="WP_353944131.1">
    <property type="nucleotide sequence ID" value="NZ_CP159534.1"/>
</dbReference>
<proteinExistence type="predicted"/>
<dbReference type="EMBL" id="CP159534">
    <property type="protein sequence ID" value="XCJ72573.1"/>
    <property type="molecule type" value="Genomic_DNA"/>
</dbReference>
<protein>
    <submittedName>
        <fullName evidence="1">DUF6082 family protein</fullName>
    </submittedName>
</protein>
<gene>
    <name evidence="1" type="ORF">ABII15_22550</name>
</gene>
<dbReference type="KEGG" id="stac:ABII15_22550"/>
<evidence type="ECO:0000313" key="1">
    <source>
        <dbReference type="EMBL" id="XCJ72573.1"/>
    </source>
</evidence>
<dbReference type="AlphaFoldDB" id="A0AAU8IVD0"/>
<name>A0AAU8IVD0_9ACTN</name>
<dbReference type="InterPro" id="IPR045728">
    <property type="entry name" value="DUF6082"/>
</dbReference>
<sequence length="175" mass="20102">MGTRVSPLRKFGGRLLSGFDRGRHREELLLQLIGQLARVAEEMHRANVVQAQRVALDQMDRAIDDPTLAAALSTLPSLTVQKRRQMLFVNREYAVVLLAHRVGMLTWNEMLGQLRVLCRNDLFREYWGRTVDHRRSYPESSLEGRAGQMVDAMLEELADEPEEWWVVGFQDAPNS</sequence>
<dbReference type="Pfam" id="PF19560">
    <property type="entry name" value="DUF6082"/>
    <property type="match status" value="1"/>
</dbReference>
<accession>A0AAU8IVD0</accession>
<reference evidence="1" key="1">
    <citation type="submission" date="2024-06" db="EMBL/GenBank/DDBJ databases">
        <title>Streptomyces sp. strain HUAS MG91 genome sequences.</title>
        <authorList>
            <person name="Mo P."/>
        </authorList>
    </citation>
    <scope>NUCLEOTIDE SEQUENCE</scope>
    <source>
        <strain evidence="1">HUAS MG91</strain>
    </source>
</reference>
<organism evidence="1">
    <name type="scientific">Streptomyces tabacisoli</name>
    <dbReference type="NCBI Taxonomy" id="3156398"/>
    <lineage>
        <taxon>Bacteria</taxon>
        <taxon>Bacillati</taxon>
        <taxon>Actinomycetota</taxon>
        <taxon>Actinomycetes</taxon>
        <taxon>Kitasatosporales</taxon>
        <taxon>Streptomycetaceae</taxon>
        <taxon>Streptomyces</taxon>
    </lineage>
</organism>